<reference evidence="2" key="1">
    <citation type="journal article" date="2023" name="G3 (Bethesda)">
        <title>Whole genome assemblies of Zophobas morio and Tenebrio molitor.</title>
        <authorList>
            <person name="Kaur S."/>
            <person name="Stinson S.A."/>
            <person name="diCenzo G.C."/>
        </authorList>
    </citation>
    <scope>NUCLEOTIDE SEQUENCE</scope>
    <source>
        <strain evidence="2">QUZm001</strain>
    </source>
</reference>
<keyword evidence="3" id="KW-1185">Reference proteome</keyword>
<dbReference type="Gene3D" id="2.60.120.260">
    <property type="entry name" value="Galactose-binding domain-like"/>
    <property type="match status" value="2"/>
</dbReference>
<comment type="caution">
    <text evidence="2">The sequence shown here is derived from an EMBL/GenBank/DDBJ whole genome shotgun (WGS) entry which is preliminary data.</text>
</comment>
<dbReference type="Pfam" id="PF00651">
    <property type="entry name" value="BTB"/>
    <property type="match status" value="1"/>
</dbReference>
<dbReference type="Gene3D" id="1.25.40.420">
    <property type="match status" value="1"/>
</dbReference>
<feature type="domain" description="BTB" evidence="1">
    <location>
        <begin position="31"/>
        <end position="99"/>
    </location>
</feature>
<name>A0AA38HV90_9CUCU</name>
<dbReference type="PROSITE" id="PS50097">
    <property type="entry name" value="BTB"/>
    <property type="match status" value="1"/>
</dbReference>
<evidence type="ECO:0000313" key="2">
    <source>
        <dbReference type="EMBL" id="KAJ3643691.1"/>
    </source>
</evidence>
<gene>
    <name evidence="2" type="ORF">Zmor_026388</name>
</gene>
<dbReference type="SUPFAM" id="SSF49785">
    <property type="entry name" value="Galactose-binding domain-like"/>
    <property type="match status" value="2"/>
</dbReference>
<dbReference type="InterPro" id="IPR011705">
    <property type="entry name" value="BACK"/>
</dbReference>
<dbReference type="Pfam" id="PF00754">
    <property type="entry name" value="F5_F8_type_C"/>
    <property type="match status" value="1"/>
</dbReference>
<dbReference type="SMART" id="SM00875">
    <property type="entry name" value="BACK"/>
    <property type="match status" value="1"/>
</dbReference>
<sequence>MSNTDRKSVIINETSKLVNDFASLYLSEKLSDITLIVDSKRIFAHKVILAARSSYFENLLYEDGQEIEQTELTISLNTSADSFLDVLKFLYTGTITITPSNLDPTLDLIGLAHECTLTDLEVAIGQKLKPLLNHKNICSVLNTANLYNLAELRDACHLFMDQNASEMLNNDCFKKLSQNSLIKLLERDTFFAPEIKIFESVAQWCDVNDHAADLVVKCVRLSWLSVVEIVSRVWPSKLVACEDLLQAISEIVDVKPKESTCRAKLLLDVNVATPEHKATVITGARIDHLLNGNRNVNNWTQTTNGDKTGLTIKFGFPFVINHIRMCLYDGDLRIFRYYVEVSLDQKTWKKVIDYSELACRSYQHLYFEREIVQYVRVVGTYSSLNEYFHLIFFEAYYKENVPRVVNGIVYPTSNVASAEKKAAVVEGTNGPALLDGVTTNYGSYTYHAIGAGSITVQLAQPFLVSSMKLKLWDQDDRFYKYYVETSVNKTEWTIVADYRNEENKSWQVLRFSERPVVFIRITGTGASPVAGNHLHLLYLECPTSDEKKTYK</sequence>
<dbReference type="SUPFAM" id="SSF54695">
    <property type="entry name" value="POZ domain"/>
    <property type="match status" value="1"/>
</dbReference>
<protein>
    <recommendedName>
        <fullName evidence="1">BTB domain-containing protein</fullName>
    </recommendedName>
</protein>
<dbReference type="SMART" id="SM00225">
    <property type="entry name" value="BTB"/>
    <property type="match status" value="1"/>
</dbReference>
<evidence type="ECO:0000313" key="3">
    <source>
        <dbReference type="Proteomes" id="UP001168821"/>
    </source>
</evidence>
<dbReference type="PANTHER" id="PTHR46306:SF1">
    <property type="entry name" value="BTB_POZ DOMAIN-CONTAINING PROTEIN 9"/>
    <property type="match status" value="1"/>
</dbReference>
<proteinExistence type="predicted"/>
<dbReference type="EMBL" id="JALNTZ010000008">
    <property type="protein sequence ID" value="KAJ3643691.1"/>
    <property type="molecule type" value="Genomic_DNA"/>
</dbReference>
<dbReference type="Proteomes" id="UP001168821">
    <property type="component" value="Unassembled WGS sequence"/>
</dbReference>
<dbReference type="GO" id="GO:0048512">
    <property type="term" value="P:circadian behavior"/>
    <property type="evidence" value="ECO:0007669"/>
    <property type="project" value="TreeGrafter"/>
</dbReference>
<dbReference type="InterPro" id="IPR008979">
    <property type="entry name" value="Galactose-bd-like_sf"/>
</dbReference>
<dbReference type="PANTHER" id="PTHR46306">
    <property type="entry name" value="BTB/POZ DOMAIN-CONTAINING PROTEIN 9"/>
    <property type="match status" value="1"/>
</dbReference>
<organism evidence="2 3">
    <name type="scientific">Zophobas morio</name>
    <dbReference type="NCBI Taxonomy" id="2755281"/>
    <lineage>
        <taxon>Eukaryota</taxon>
        <taxon>Metazoa</taxon>
        <taxon>Ecdysozoa</taxon>
        <taxon>Arthropoda</taxon>
        <taxon>Hexapoda</taxon>
        <taxon>Insecta</taxon>
        <taxon>Pterygota</taxon>
        <taxon>Neoptera</taxon>
        <taxon>Endopterygota</taxon>
        <taxon>Coleoptera</taxon>
        <taxon>Polyphaga</taxon>
        <taxon>Cucujiformia</taxon>
        <taxon>Tenebrionidae</taxon>
        <taxon>Zophobas</taxon>
    </lineage>
</organism>
<dbReference type="InterPro" id="IPR052407">
    <property type="entry name" value="BTB_POZ_domain_cont_9"/>
</dbReference>
<dbReference type="AlphaFoldDB" id="A0AA38HV90"/>
<dbReference type="GO" id="GO:0008344">
    <property type="term" value="P:adult locomotory behavior"/>
    <property type="evidence" value="ECO:0007669"/>
    <property type="project" value="TreeGrafter"/>
</dbReference>
<dbReference type="GO" id="GO:0050804">
    <property type="term" value="P:modulation of chemical synaptic transmission"/>
    <property type="evidence" value="ECO:0007669"/>
    <property type="project" value="TreeGrafter"/>
</dbReference>
<dbReference type="InterPro" id="IPR000421">
    <property type="entry name" value="FA58C"/>
</dbReference>
<accession>A0AA38HV90</accession>
<dbReference type="InterPro" id="IPR000210">
    <property type="entry name" value="BTB/POZ_dom"/>
</dbReference>
<evidence type="ECO:0000259" key="1">
    <source>
        <dbReference type="PROSITE" id="PS50097"/>
    </source>
</evidence>
<dbReference type="Gene3D" id="3.30.710.10">
    <property type="entry name" value="Potassium Channel Kv1.1, Chain A"/>
    <property type="match status" value="1"/>
</dbReference>
<dbReference type="Pfam" id="PF07707">
    <property type="entry name" value="BACK"/>
    <property type="match status" value="1"/>
</dbReference>
<dbReference type="GO" id="GO:0005737">
    <property type="term" value="C:cytoplasm"/>
    <property type="evidence" value="ECO:0007669"/>
    <property type="project" value="TreeGrafter"/>
</dbReference>
<dbReference type="InterPro" id="IPR011333">
    <property type="entry name" value="SKP1/BTB/POZ_sf"/>
</dbReference>